<reference evidence="1" key="1">
    <citation type="journal article" date="2019" name="PLoS Negl. Trop. Dis.">
        <title>Revisiting the worldwide diversity of Leptospira species in the environment.</title>
        <authorList>
            <person name="Vincent A.T."/>
            <person name="Schiettekatte O."/>
            <person name="Bourhy P."/>
            <person name="Veyrier F.J."/>
            <person name="Picardeau M."/>
        </authorList>
    </citation>
    <scope>NUCLEOTIDE SEQUENCE [LARGE SCALE GENOMIC DNA]</scope>
    <source>
        <strain evidence="1">201702476</strain>
    </source>
</reference>
<accession>A0A4R9K483</accession>
<dbReference type="OrthoDB" id="1433018at2"/>
<name>A0A4R9K483_9LEPT</name>
<dbReference type="InterPro" id="IPR015946">
    <property type="entry name" value="KH_dom-like_a/b"/>
</dbReference>
<proteinExistence type="predicted"/>
<dbReference type="EMBL" id="RQGD01000022">
    <property type="protein sequence ID" value="TGL60266.1"/>
    <property type="molecule type" value="Genomic_DNA"/>
</dbReference>
<comment type="caution">
    <text evidence="1">The sequence shown here is derived from an EMBL/GenBank/DDBJ whole genome shotgun (WGS) entry which is preliminary data.</text>
</comment>
<dbReference type="RefSeq" id="WP_135623191.1">
    <property type="nucleotide sequence ID" value="NZ_RQGD01000022.1"/>
</dbReference>
<dbReference type="SUPFAM" id="SSF82784">
    <property type="entry name" value="OsmC-like"/>
    <property type="match status" value="1"/>
</dbReference>
<dbReference type="PANTHER" id="PTHR39624">
    <property type="entry name" value="PROTEIN INVOLVED IN RIMO-MEDIATED BETA-METHYLTHIOLATION OF RIBOSOMAL PROTEIN S12 YCAO"/>
    <property type="match status" value="1"/>
</dbReference>
<dbReference type="PANTHER" id="PTHR39624:SF2">
    <property type="entry name" value="OSMC-LIKE PROTEIN"/>
    <property type="match status" value="1"/>
</dbReference>
<organism evidence="1 2">
    <name type="scientific">Leptospira ognonensis</name>
    <dbReference type="NCBI Taxonomy" id="2484945"/>
    <lineage>
        <taxon>Bacteria</taxon>
        <taxon>Pseudomonadati</taxon>
        <taxon>Spirochaetota</taxon>
        <taxon>Spirochaetia</taxon>
        <taxon>Leptospirales</taxon>
        <taxon>Leptospiraceae</taxon>
        <taxon>Leptospira</taxon>
    </lineage>
</organism>
<protein>
    <submittedName>
        <fullName evidence="1">OsmC family peroxiredoxin</fullName>
    </submittedName>
</protein>
<dbReference type="InterPro" id="IPR003718">
    <property type="entry name" value="OsmC/Ohr_fam"/>
</dbReference>
<sequence>MANLFPNDVIITTEKSKYKTTISAGKHTFIADEPEDLGGGDLGPMPTQLLAASLGSCTSITLRMYADRKEIALESIEVHVNIDKLSADENKFTRKLKLSGNLSEAERERLLQVANACPVHKILSGKISIDTVLD</sequence>
<evidence type="ECO:0000313" key="1">
    <source>
        <dbReference type="EMBL" id="TGL60266.1"/>
    </source>
</evidence>
<keyword evidence="2" id="KW-1185">Reference proteome</keyword>
<dbReference type="AlphaFoldDB" id="A0A4R9K483"/>
<evidence type="ECO:0000313" key="2">
    <source>
        <dbReference type="Proteomes" id="UP000297693"/>
    </source>
</evidence>
<dbReference type="InterPro" id="IPR036102">
    <property type="entry name" value="OsmC/Ohrsf"/>
</dbReference>
<dbReference type="Pfam" id="PF02566">
    <property type="entry name" value="OsmC"/>
    <property type="match status" value="1"/>
</dbReference>
<dbReference type="Proteomes" id="UP000297693">
    <property type="component" value="Unassembled WGS sequence"/>
</dbReference>
<gene>
    <name evidence="1" type="ORF">EHQ58_07135</name>
</gene>
<dbReference type="Gene3D" id="3.30.300.20">
    <property type="match status" value="1"/>
</dbReference>